<evidence type="ECO:0000313" key="3">
    <source>
        <dbReference type="Proteomes" id="UP000299102"/>
    </source>
</evidence>
<gene>
    <name evidence="2" type="ORF">EVAR_28713_1</name>
</gene>
<accession>A0A4C1V429</accession>
<sequence length="99" mass="10904">MQVSAKGTARKAAGRGRVDSAGYLRLANKKVLRIDGDRLEQRTRLHFVGEFLARCKINNQIIHRETLPGAGEVNAVRAAQSDTAPPNSRRPVSLRDTAR</sequence>
<protein>
    <submittedName>
        <fullName evidence="2">Uncharacterized protein</fullName>
    </submittedName>
</protein>
<dbReference type="EMBL" id="BGZK01000275">
    <property type="protein sequence ID" value="GBP33558.1"/>
    <property type="molecule type" value="Genomic_DNA"/>
</dbReference>
<evidence type="ECO:0000313" key="2">
    <source>
        <dbReference type="EMBL" id="GBP33558.1"/>
    </source>
</evidence>
<dbReference type="AlphaFoldDB" id="A0A4C1V429"/>
<feature type="region of interest" description="Disordered" evidence="1">
    <location>
        <begin position="69"/>
        <end position="99"/>
    </location>
</feature>
<comment type="caution">
    <text evidence="2">The sequence shown here is derived from an EMBL/GenBank/DDBJ whole genome shotgun (WGS) entry which is preliminary data.</text>
</comment>
<dbReference type="Proteomes" id="UP000299102">
    <property type="component" value="Unassembled WGS sequence"/>
</dbReference>
<proteinExistence type="predicted"/>
<organism evidence="2 3">
    <name type="scientific">Eumeta variegata</name>
    <name type="common">Bagworm moth</name>
    <name type="synonym">Eumeta japonica</name>
    <dbReference type="NCBI Taxonomy" id="151549"/>
    <lineage>
        <taxon>Eukaryota</taxon>
        <taxon>Metazoa</taxon>
        <taxon>Ecdysozoa</taxon>
        <taxon>Arthropoda</taxon>
        <taxon>Hexapoda</taxon>
        <taxon>Insecta</taxon>
        <taxon>Pterygota</taxon>
        <taxon>Neoptera</taxon>
        <taxon>Endopterygota</taxon>
        <taxon>Lepidoptera</taxon>
        <taxon>Glossata</taxon>
        <taxon>Ditrysia</taxon>
        <taxon>Tineoidea</taxon>
        <taxon>Psychidae</taxon>
        <taxon>Oiketicinae</taxon>
        <taxon>Eumeta</taxon>
    </lineage>
</organism>
<name>A0A4C1V429_EUMVA</name>
<keyword evidence="3" id="KW-1185">Reference proteome</keyword>
<evidence type="ECO:0000256" key="1">
    <source>
        <dbReference type="SAM" id="MobiDB-lite"/>
    </source>
</evidence>
<reference evidence="2 3" key="1">
    <citation type="journal article" date="2019" name="Commun. Biol.">
        <title>The bagworm genome reveals a unique fibroin gene that provides high tensile strength.</title>
        <authorList>
            <person name="Kono N."/>
            <person name="Nakamura H."/>
            <person name="Ohtoshi R."/>
            <person name="Tomita M."/>
            <person name="Numata K."/>
            <person name="Arakawa K."/>
        </authorList>
    </citation>
    <scope>NUCLEOTIDE SEQUENCE [LARGE SCALE GENOMIC DNA]</scope>
</reference>